<evidence type="ECO:0000259" key="1">
    <source>
        <dbReference type="Pfam" id="PF22998"/>
    </source>
</evidence>
<gene>
    <name evidence="2" type="ORF">K435DRAFT_753469</name>
</gene>
<dbReference type="Gene3D" id="3.40.630.30">
    <property type="match status" value="1"/>
</dbReference>
<dbReference type="Proteomes" id="UP000297245">
    <property type="component" value="Unassembled WGS sequence"/>
</dbReference>
<protein>
    <recommendedName>
        <fullName evidence="1">LYC1 C-terminal domain-containing protein</fullName>
    </recommendedName>
</protein>
<dbReference type="OrthoDB" id="2020070at2759"/>
<evidence type="ECO:0000313" key="3">
    <source>
        <dbReference type="Proteomes" id="UP000297245"/>
    </source>
</evidence>
<dbReference type="InterPro" id="IPR053013">
    <property type="entry name" value="LAT"/>
</dbReference>
<accession>A0A4S8M6W8</accession>
<dbReference type="PANTHER" id="PTHR34815">
    <property type="entry name" value="LYSINE ACETYLTRANSFERASE"/>
    <property type="match status" value="1"/>
</dbReference>
<name>A0A4S8M6W8_DENBC</name>
<keyword evidence="3" id="KW-1185">Reference proteome</keyword>
<evidence type="ECO:0000313" key="2">
    <source>
        <dbReference type="EMBL" id="THU97870.1"/>
    </source>
</evidence>
<dbReference type="SUPFAM" id="SSF55729">
    <property type="entry name" value="Acyl-CoA N-acyltransferases (Nat)"/>
    <property type="match status" value="1"/>
</dbReference>
<organism evidence="2 3">
    <name type="scientific">Dendrothele bispora (strain CBS 962.96)</name>
    <dbReference type="NCBI Taxonomy" id="1314807"/>
    <lineage>
        <taxon>Eukaryota</taxon>
        <taxon>Fungi</taxon>
        <taxon>Dikarya</taxon>
        <taxon>Basidiomycota</taxon>
        <taxon>Agaricomycotina</taxon>
        <taxon>Agaricomycetes</taxon>
        <taxon>Agaricomycetidae</taxon>
        <taxon>Agaricales</taxon>
        <taxon>Agaricales incertae sedis</taxon>
        <taxon>Dendrothele</taxon>
    </lineage>
</organism>
<dbReference type="Pfam" id="PF22998">
    <property type="entry name" value="GNAT_LYC1-like"/>
    <property type="match status" value="1"/>
</dbReference>
<sequence length="389" mass="44282">MSNSDVDLASLSLFLATPEQATESRRRTHKVWGNGMTEEEYISRDEECAQSLCGCDGKFKTWVLAPRDNPQTLDFKCSCETFQRTGVVHRLNTSTEVSSYGIASVFTPPQHRRKGYACHMMHLLHWILAPKSYLDPATFPEQWGAPPPSCSLYGGDAQFSALYSDVGDFYLSCGPKPNEDGWVIRGANSVVWDVDQIPEPSASETLPAGDWKWLIESDLHDLMLRDSLLLQSENNSTAPVSFTFLPFAGVEAFQRERQKIFWEKEIPPIEKWGIIHGSVNNVCPTTCFATWTFELKPSMPRTLVITRLRVDEGNEAQVRDLFRFVFQVAKTHKVMKIEVWDVPSSIKDTLTRMGGQAVKRDEHLPAFKWYGPEKHETIVWLHNEKFGWC</sequence>
<proteinExistence type="predicted"/>
<dbReference type="PANTHER" id="PTHR34815:SF2">
    <property type="entry name" value="N-ACETYLTRANSFERASE DOMAIN-CONTAINING PROTEIN"/>
    <property type="match status" value="1"/>
</dbReference>
<dbReference type="InterPro" id="IPR016181">
    <property type="entry name" value="Acyl_CoA_acyltransferase"/>
</dbReference>
<dbReference type="EMBL" id="ML179147">
    <property type="protein sequence ID" value="THU97870.1"/>
    <property type="molecule type" value="Genomic_DNA"/>
</dbReference>
<dbReference type="InterPro" id="IPR055100">
    <property type="entry name" value="GNAT_LYC1-like"/>
</dbReference>
<dbReference type="AlphaFoldDB" id="A0A4S8M6W8"/>
<reference evidence="2 3" key="1">
    <citation type="journal article" date="2019" name="Nat. Ecol. Evol.">
        <title>Megaphylogeny resolves global patterns of mushroom evolution.</title>
        <authorList>
            <person name="Varga T."/>
            <person name="Krizsan K."/>
            <person name="Foldi C."/>
            <person name="Dima B."/>
            <person name="Sanchez-Garcia M."/>
            <person name="Sanchez-Ramirez S."/>
            <person name="Szollosi G.J."/>
            <person name="Szarkandi J.G."/>
            <person name="Papp V."/>
            <person name="Albert L."/>
            <person name="Andreopoulos W."/>
            <person name="Angelini C."/>
            <person name="Antonin V."/>
            <person name="Barry K.W."/>
            <person name="Bougher N.L."/>
            <person name="Buchanan P."/>
            <person name="Buyck B."/>
            <person name="Bense V."/>
            <person name="Catcheside P."/>
            <person name="Chovatia M."/>
            <person name="Cooper J."/>
            <person name="Damon W."/>
            <person name="Desjardin D."/>
            <person name="Finy P."/>
            <person name="Geml J."/>
            <person name="Haridas S."/>
            <person name="Hughes K."/>
            <person name="Justo A."/>
            <person name="Karasinski D."/>
            <person name="Kautmanova I."/>
            <person name="Kiss B."/>
            <person name="Kocsube S."/>
            <person name="Kotiranta H."/>
            <person name="LaButti K.M."/>
            <person name="Lechner B.E."/>
            <person name="Liimatainen K."/>
            <person name="Lipzen A."/>
            <person name="Lukacs Z."/>
            <person name="Mihaltcheva S."/>
            <person name="Morgado L.N."/>
            <person name="Niskanen T."/>
            <person name="Noordeloos M.E."/>
            <person name="Ohm R.A."/>
            <person name="Ortiz-Santana B."/>
            <person name="Ovrebo C."/>
            <person name="Racz N."/>
            <person name="Riley R."/>
            <person name="Savchenko A."/>
            <person name="Shiryaev A."/>
            <person name="Soop K."/>
            <person name="Spirin V."/>
            <person name="Szebenyi C."/>
            <person name="Tomsovsky M."/>
            <person name="Tulloss R.E."/>
            <person name="Uehling J."/>
            <person name="Grigoriev I.V."/>
            <person name="Vagvolgyi C."/>
            <person name="Papp T."/>
            <person name="Martin F.M."/>
            <person name="Miettinen O."/>
            <person name="Hibbett D.S."/>
            <person name="Nagy L.G."/>
        </authorList>
    </citation>
    <scope>NUCLEOTIDE SEQUENCE [LARGE SCALE GENOMIC DNA]</scope>
    <source>
        <strain evidence="2 3">CBS 962.96</strain>
    </source>
</reference>
<feature type="domain" description="LYC1 C-terminal" evidence="1">
    <location>
        <begin position="200"/>
        <end position="389"/>
    </location>
</feature>